<sequence>MTMRRIFAAACLILCAVFGFTRPALAQDDPRAVLMRAAEAMGGLDRLQSLDSVVYTGFGQRAYFQGGGNITGDPMAPTKWQQLTDVQRTFDLGARDLPGGRALYQERWGQEFPFAGLFGMDFPRRQTVQSGELVLDHPLPALLAALHPDTRLGAVTQEDGLIVVGFQVDRTPAWIGMDPATHLPRFTRWVAPHPNLGDLTTTAWFSGYLPFDGVQLPMGLMQVLDWRGQVNLMFQVDSYRVNASAAQLPPFAQPIAAEPVRPPSTQVTQLSPGVWDVRVNGAGGAVVEFANRLVMFEAYGGEAQTLLRIDAANALVPGKRVEAVIVSHHHFDHTGGLRAAVSRGLEVISHRGNEGIIREMVERPATVFPDALARHPHPLRFTPVDEHMVLEDATRRLEIYRVIEHSHMPNAVFAYLPAERILLEGDLGDEAWQLHWWGSAYAANIRHYRIAPETNVPVHGAGPVPIEQVFANTRRQIAAAVEYCRNAEAGGRFVMGCPVQYDAEGAVPLEPR</sequence>
<dbReference type="SMART" id="SM00849">
    <property type="entry name" value="Lactamase_B"/>
    <property type="match status" value="1"/>
</dbReference>
<gene>
    <name evidence="3" type="ORF">ACFODK_05895</name>
</gene>
<protein>
    <submittedName>
        <fullName evidence="3">MBL fold metallo-hydrolase</fullName>
    </submittedName>
</protein>
<dbReference type="PANTHER" id="PTHR42951">
    <property type="entry name" value="METALLO-BETA-LACTAMASE DOMAIN-CONTAINING"/>
    <property type="match status" value="1"/>
</dbReference>
<reference evidence="4" key="1">
    <citation type="journal article" date="2019" name="Int. J. Syst. Evol. Microbiol.">
        <title>The Global Catalogue of Microorganisms (GCM) 10K type strain sequencing project: providing services to taxonomists for standard genome sequencing and annotation.</title>
        <authorList>
            <consortium name="The Broad Institute Genomics Platform"/>
            <consortium name="The Broad Institute Genome Sequencing Center for Infectious Disease"/>
            <person name="Wu L."/>
            <person name="Ma J."/>
        </authorList>
    </citation>
    <scope>NUCLEOTIDE SEQUENCE [LARGE SCALE GENOMIC DNA]</scope>
    <source>
        <strain evidence="4">KCTC 52606</strain>
    </source>
</reference>
<dbReference type="InterPro" id="IPR001279">
    <property type="entry name" value="Metallo-B-lactamas"/>
</dbReference>
<name>A0ABV7EEW9_9SPHN</name>
<dbReference type="PANTHER" id="PTHR42951:SF20">
    <property type="entry name" value="BETA LACTAMASE"/>
    <property type="match status" value="1"/>
</dbReference>
<dbReference type="RefSeq" id="WP_336917675.1">
    <property type="nucleotide sequence ID" value="NZ_JBANRN010000002.1"/>
</dbReference>
<evidence type="ECO:0000313" key="3">
    <source>
        <dbReference type="EMBL" id="MFC3100421.1"/>
    </source>
</evidence>
<accession>A0ABV7EEW9</accession>
<feature type="signal peptide" evidence="1">
    <location>
        <begin position="1"/>
        <end position="26"/>
    </location>
</feature>
<dbReference type="SUPFAM" id="SSF56281">
    <property type="entry name" value="Metallo-hydrolase/oxidoreductase"/>
    <property type="match status" value="1"/>
</dbReference>
<evidence type="ECO:0000259" key="2">
    <source>
        <dbReference type="SMART" id="SM00849"/>
    </source>
</evidence>
<feature type="chain" id="PRO_5046948926" evidence="1">
    <location>
        <begin position="27"/>
        <end position="512"/>
    </location>
</feature>
<dbReference type="InterPro" id="IPR036866">
    <property type="entry name" value="RibonucZ/Hydroxyglut_hydro"/>
</dbReference>
<keyword evidence="1" id="KW-0732">Signal</keyword>
<dbReference type="Pfam" id="PF00753">
    <property type="entry name" value="Lactamase_B"/>
    <property type="match status" value="1"/>
</dbReference>
<proteinExistence type="predicted"/>
<dbReference type="InterPro" id="IPR050855">
    <property type="entry name" value="NDM-1-like"/>
</dbReference>
<comment type="caution">
    <text evidence="3">The sequence shown here is derived from an EMBL/GenBank/DDBJ whole genome shotgun (WGS) entry which is preliminary data.</text>
</comment>
<dbReference type="EMBL" id="JBHRSU010000005">
    <property type="protein sequence ID" value="MFC3100421.1"/>
    <property type="molecule type" value="Genomic_DNA"/>
</dbReference>
<dbReference type="Gene3D" id="3.60.15.10">
    <property type="entry name" value="Ribonuclease Z/Hydroxyacylglutathione hydrolase-like"/>
    <property type="match status" value="1"/>
</dbReference>
<evidence type="ECO:0000313" key="4">
    <source>
        <dbReference type="Proteomes" id="UP001595378"/>
    </source>
</evidence>
<keyword evidence="4" id="KW-1185">Reference proteome</keyword>
<evidence type="ECO:0000256" key="1">
    <source>
        <dbReference type="SAM" id="SignalP"/>
    </source>
</evidence>
<dbReference type="Proteomes" id="UP001595378">
    <property type="component" value="Unassembled WGS sequence"/>
</dbReference>
<organism evidence="3 4">
    <name type="scientific">Alteraurantiacibacter lauratis</name>
    <dbReference type="NCBI Taxonomy" id="2054627"/>
    <lineage>
        <taxon>Bacteria</taxon>
        <taxon>Pseudomonadati</taxon>
        <taxon>Pseudomonadota</taxon>
        <taxon>Alphaproteobacteria</taxon>
        <taxon>Sphingomonadales</taxon>
        <taxon>Erythrobacteraceae</taxon>
        <taxon>Alteraurantiacibacter</taxon>
    </lineage>
</organism>
<feature type="domain" description="Metallo-beta-lactamase" evidence="2">
    <location>
        <begin position="281"/>
        <end position="462"/>
    </location>
</feature>